<dbReference type="SUPFAM" id="SSF55729">
    <property type="entry name" value="Acyl-CoA N-acyltransferases (Nat)"/>
    <property type="match status" value="1"/>
</dbReference>
<dbReference type="AlphaFoldDB" id="A0A937JZ34"/>
<dbReference type="PROSITE" id="PS51186">
    <property type="entry name" value="GNAT"/>
    <property type="match status" value="1"/>
</dbReference>
<dbReference type="Proteomes" id="UP000659388">
    <property type="component" value="Unassembled WGS sequence"/>
</dbReference>
<gene>
    <name evidence="2" type="ORF">JL102_01885</name>
</gene>
<dbReference type="PANTHER" id="PTHR43233:SF1">
    <property type="entry name" value="FAMILY N-ACETYLTRANSFERASE, PUTATIVE (AFU_ORTHOLOGUE AFUA_6G03350)-RELATED"/>
    <property type="match status" value="1"/>
</dbReference>
<keyword evidence="3" id="KW-1185">Reference proteome</keyword>
<evidence type="ECO:0000259" key="1">
    <source>
        <dbReference type="PROSITE" id="PS51186"/>
    </source>
</evidence>
<dbReference type="CDD" id="cd04301">
    <property type="entry name" value="NAT_SF"/>
    <property type="match status" value="1"/>
</dbReference>
<dbReference type="InterPro" id="IPR000182">
    <property type="entry name" value="GNAT_dom"/>
</dbReference>
<reference evidence="2" key="1">
    <citation type="submission" date="2021-01" db="EMBL/GenBank/DDBJ databases">
        <title>Fulvivirga kasyanovii gen. nov., sp nov., a novel member of the phylum Bacteroidetes isolated from seawater in a mussel farm.</title>
        <authorList>
            <person name="Zhao L.-H."/>
            <person name="Wang Z.-J."/>
        </authorList>
    </citation>
    <scope>NUCLEOTIDE SEQUENCE</scope>
    <source>
        <strain evidence="2">2943</strain>
    </source>
</reference>
<name>A0A937JZ34_9BACT</name>
<dbReference type="InterPro" id="IPR053144">
    <property type="entry name" value="Acetyltransferase_Butenolide"/>
</dbReference>
<accession>A0A937JZ34</accession>
<dbReference type="Gene3D" id="3.40.630.30">
    <property type="match status" value="1"/>
</dbReference>
<protein>
    <submittedName>
        <fullName evidence="2">GNAT family N-acetyltransferase</fullName>
    </submittedName>
</protein>
<sequence length="135" mass="15229">MNITVSETRDIPIENIMALYRANQWSSADKPEALYKGLMNSHGLVSAWEGNKLVGIGNAISDGYLVVYYPHLLVLPDYHSKGIGHMIMDKMQEKYAGFHMQMLAADGKAVDFYKKIGFSRAGQTEPMWIYDGEEH</sequence>
<dbReference type="InterPro" id="IPR016181">
    <property type="entry name" value="Acyl_CoA_acyltransferase"/>
</dbReference>
<dbReference type="Pfam" id="PF13673">
    <property type="entry name" value="Acetyltransf_10"/>
    <property type="match status" value="1"/>
</dbReference>
<dbReference type="GO" id="GO:0016747">
    <property type="term" value="F:acyltransferase activity, transferring groups other than amino-acyl groups"/>
    <property type="evidence" value="ECO:0007669"/>
    <property type="project" value="InterPro"/>
</dbReference>
<comment type="caution">
    <text evidence="2">The sequence shown here is derived from an EMBL/GenBank/DDBJ whole genome shotgun (WGS) entry which is preliminary data.</text>
</comment>
<dbReference type="PANTHER" id="PTHR43233">
    <property type="entry name" value="FAMILY N-ACETYLTRANSFERASE, PUTATIVE (AFU_ORTHOLOGUE AFUA_6G03350)-RELATED"/>
    <property type="match status" value="1"/>
</dbReference>
<dbReference type="EMBL" id="JAESIY010000001">
    <property type="protein sequence ID" value="MBL3654865.1"/>
    <property type="molecule type" value="Genomic_DNA"/>
</dbReference>
<feature type="domain" description="N-acetyltransferase" evidence="1">
    <location>
        <begin position="6"/>
        <end position="135"/>
    </location>
</feature>
<evidence type="ECO:0000313" key="2">
    <source>
        <dbReference type="EMBL" id="MBL3654865.1"/>
    </source>
</evidence>
<dbReference type="RefSeq" id="WP_202241983.1">
    <property type="nucleotide sequence ID" value="NZ_JAESIY010000001.1"/>
</dbReference>
<proteinExistence type="predicted"/>
<organism evidence="2 3">
    <name type="scientific">Fulvivirga sediminis</name>
    <dbReference type="NCBI Taxonomy" id="2803949"/>
    <lineage>
        <taxon>Bacteria</taxon>
        <taxon>Pseudomonadati</taxon>
        <taxon>Bacteroidota</taxon>
        <taxon>Cytophagia</taxon>
        <taxon>Cytophagales</taxon>
        <taxon>Fulvivirgaceae</taxon>
        <taxon>Fulvivirga</taxon>
    </lineage>
</organism>
<evidence type="ECO:0000313" key="3">
    <source>
        <dbReference type="Proteomes" id="UP000659388"/>
    </source>
</evidence>